<proteinExistence type="predicted"/>
<dbReference type="EnsemblPlants" id="LPERR03G20870.1">
    <property type="protein sequence ID" value="LPERR03G20870.1"/>
    <property type="gene ID" value="LPERR03G20870"/>
</dbReference>
<reference evidence="1 2" key="2">
    <citation type="submission" date="2013-12" db="EMBL/GenBank/DDBJ databases">
        <authorList>
            <person name="Yu Y."/>
            <person name="Lee S."/>
            <person name="de Baynast K."/>
            <person name="Wissotski M."/>
            <person name="Liu L."/>
            <person name="Talag J."/>
            <person name="Goicoechea J."/>
            <person name="Angelova A."/>
            <person name="Jetty R."/>
            <person name="Kudrna D."/>
            <person name="Golser W."/>
            <person name="Rivera L."/>
            <person name="Zhang J."/>
            <person name="Wing R."/>
        </authorList>
    </citation>
    <scope>NUCLEOTIDE SEQUENCE</scope>
</reference>
<sequence length="57" mass="6520">MVLGLYKASISTWLRYFYGPLRVCVTGQLWISTPTINQRVAVCQMSGRLKLWVTCPL</sequence>
<dbReference type="AlphaFoldDB" id="A0A0D9VW50"/>
<dbReference type="HOGENOM" id="CLU_2999361_0_0_1"/>
<dbReference type="EnsemblPlants" id="LPERR03G20870.2">
    <property type="protein sequence ID" value="LPERR03G20870.2"/>
    <property type="gene ID" value="LPERR03G20870"/>
</dbReference>
<evidence type="ECO:0000313" key="1">
    <source>
        <dbReference type="EnsemblPlants" id="LPERR03G20870.1"/>
    </source>
</evidence>
<name>A0A0D9VW50_9ORYZ</name>
<dbReference type="Gramene" id="LPERR03G20870.2">
    <property type="protein sequence ID" value="LPERR03G20870.2"/>
    <property type="gene ID" value="LPERR03G20870"/>
</dbReference>
<protein>
    <submittedName>
        <fullName evidence="1">Uncharacterized protein</fullName>
    </submittedName>
</protein>
<keyword evidence="2" id="KW-1185">Reference proteome</keyword>
<dbReference type="Proteomes" id="UP000032180">
    <property type="component" value="Chromosome 3"/>
</dbReference>
<reference evidence="1 2" key="1">
    <citation type="submission" date="2012-08" db="EMBL/GenBank/DDBJ databases">
        <title>Oryza genome evolution.</title>
        <authorList>
            <person name="Wing R.A."/>
        </authorList>
    </citation>
    <scope>NUCLEOTIDE SEQUENCE</scope>
</reference>
<reference evidence="1" key="3">
    <citation type="submission" date="2015-04" db="UniProtKB">
        <authorList>
            <consortium name="EnsemblPlants"/>
        </authorList>
    </citation>
    <scope>IDENTIFICATION</scope>
</reference>
<organism evidence="1 2">
    <name type="scientific">Leersia perrieri</name>
    <dbReference type="NCBI Taxonomy" id="77586"/>
    <lineage>
        <taxon>Eukaryota</taxon>
        <taxon>Viridiplantae</taxon>
        <taxon>Streptophyta</taxon>
        <taxon>Embryophyta</taxon>
        <taxon>Tracheophyta</taxon>
        <taxon>Spermatophyta</taxon>
        <taxon>Magnoliopsida</taxon>
        <taxon>Liliopsida</taxon>
        <taxon>Poales</taxon>
        <taxon>Poaceae</taxon>
        <taxon>BOP clade</taxon>
        <taxon>Oryzoideae</taxon>
        <taxon>Oryzeae</taxon>
        <taxon>Oryzinae</taxon>
        <taxon>Leersia</taxon>
    </lineage>
</organism>
<accession>A0A0D9VW50</accession>
<evidence type="ECO:0000313" key="2">
    <source>
        <dbReference type="Proteomes" id="UP000032180"/>
    </source>
</evidence>
<dbReference type="Gramene" id="LPERR03G20870.1">
    <property type="protein sequence ID" value="LPERR03G20870.1"/>
    <property type="gene ID" value="LPERR03G20870"/>
</dbReference>